<evidence type="ECO:0000256" key="1">
    <source>
        <dbReference type="ARBA" id="ARBA00022730"/>
    </source>
</evidence>
<dbReference type="InterPro" id="IPR020056">
    <property type="entry name" value="Rbsml_bL25/Gln-tRNA_synth_N"/>
</dbReference>
<dbReference type="Gene3D" id="2.40.240.10">
    <property type="entry name" value="Ribosomal Protein L25, Chain P"/>
    <property type="match status" value="1"/>
</dbReference>
<dbReference type="InterPro" id="IPR029751">
    <property type="entry name" value="Ribosomal_L25_dom"/>
</dbReference>
<dbReference type="PANTHER" id="PTHR33284:SF1">
    <property type="entry name" value="RIBOSOMAL PROTEIN L25_GLN-TRNA SYNTHETASE, ANTI-CODON-BINDING DOMAIN-CONTAINING PROTEIN"/>
    <property type="match status" value="1"/>
</dbReference>
<dbReference type="InterPro" id="IPR011035">
    <property type="entry name" value="Ribosomal_bL25/Gln-tRNA_synth"/>
</dbReference>
<evidence type="ECO:0000259" key="7">
    <source>
        <dbReference type="Pfam" id="PF14693"/>
    </source>
</evidence>
<evidence type="ECO:0000256" key="2">
    <source>
        <dbReference type="ARBA" id="ARBA00022884"/>
    </source>
</evidence>
<dbReference type="GO" id="GO:0003735">
    <property type="term" value="F:structural constituent of ribosome"/>
    <property type="evidence" value="ECO:0007669"/>
    <property type="project" value="InterPro"/>
</dbReference>
<dbReference type="Proteomes" id="UP000292781">
    <property type="component" value="Unassembled WGS sequence"/>
</dbReference>
<dbReference type="InterPro" id="IPR001021">
    <property type="entry name" value="Ribosomal_bL25_long"/>
</dbReference>
<comment type="similarity">
    <text evidence="5">Belongs to the bacterial ribosomal protein bL25 family. CTC subfamily.</text>
</comment>
<feature type="domain" description="Large ribosomal subunit protein bL25 beta" evidence="7">
    <location>
        <begin position="104"/>
        <end position="188"/>
    </location>
</feature>
<keyword evidence="2 5" id="KW-0694">RNA-binding</keyword>
<dbReference type="Gene3D" id="2.170.120.20">
    <property type="entry name" value="Ribosomal protein L25, beta domain"/>
    <property type="match status" value="1"/>
</dbReference>
<comment type="caution">
    <text evidence="8">The sequence shown here is derived from an EMBL/GenBank/DDBJ whole genome shotgun (WGS) entry which is preliminary data.</text>
</comment>
<evidence type="ECO:0000256" key="4">
    <source>
        <dbReference type="ARBA" id="ARBA00023274"/>
    </source>
</evidence>
<keyword evidence="9" id="KW-1185">Reference proteome</keyword>
<comment type="function">
    <text evidence="5">This is one of the proteins that binds to the 5S RNA in the ribosome where it forms part of the central protuberance.</text>
</comment>
<dbReference type="CDD" id="cd00495">
    <property type="entry name" value="Ribosomal_L25_TL5_CTC"/>
    <property type="match status" value="1"/>
</dbReference>
<dbReference type="NCBIfam" id="NF004612">
    <property type="entry name" value="PRK05943.1"/>
    <property type="match status" value="1"/>
</dbReference>
<dbReference type="InterPro" id="IPR020930">
    <property type="entry name" value="Ribosomal_uL5_bac-type"/>
</dbReference>
<dbReference type="PANTHER" id="PTHR33284">
    <property type="entry name" value="RIBOSOMAL PROTEIN L25/GLN-TRNA SYNTHETASE, ANTI-CODON-BINDING DOMAIN-CONTAINING PROTEIN"/>
    <property type="match status" value="1"/>
</dbReference>
<dbReference type="AlphaFoldDB" id="A0A4Q9VHV3"/>
<dbReference type="InterPro" id="IPR037121">
    <property type="entry name" value="Ribosomal_bL25_C"/>
</dbReference>
<evidence type="ECO:0000313" key="8">
    <source>
        <dbReference type="EMBL" id="TBW34747.1"/>
    </source>
</evidence>
<dbReference type="Pfam" id="PF14693">
    <property type="entry name" value="Ribosomal_TL5_C"/>
    <property type="match status" value="1"/>
</dbReference>
<keyword evidence="1 5" id="KW-0699">rRNA-binding</keyword>
<dbReference type="RefSeq" id="WP_131310952.1">
    <property type="nucleotide sequence ID" value="NZ_SJFN01000031.1"/>
</dbReference>
<gene>
    <name evidence="5" type="primary">rplY</name>
    <name evidence="5" type="synonym">ctc</name>
    <name evidence="8" type="ORF">EYW49_17655</name>
</gene>
<comment type="subunit">
    <text evidence="5">Part of the 50S ribosomal subunit; part of the 5S rRNA/L5/L18/L25 subcomplex. Contacts the 5S rRNA. Binds to the 5S rRNA independently of L5 and L18.</text>
</comment>
<organism evidence="8 9">
    <name type="scientific">Siculibacillus lacustris</name>
    <dbReference type="NCBI Taxonomy" id="1549641"/>
    <lineage>
        <taxon>Bacteria</taxon>
        <taxon>Pseudomonadati</taxon>
        <taxon>Pseudomonadota</taxon>
        <taxon>Alphaproteobacteria</taxon>
        <taxon>Hyphomicrobiales</taxon>
        <taxon>Ancalomicrobiaceae</taxon>
        <taxon>Siculibacillus</taxon>
    </lineage>
</organism>
<evidence type="ECO:0000256" key="5">
    <source>
        <dbReference type="HAMAP-Rule" id="MF_01334"/>
    </source>
</evidence>
<dbReference type="NCBIfam" id="NF004128">
    <property type="entry name" value="PRK05618.1-2"/>
    <property type="match status" value="1"/>
</dbReference>
<sequence>MSRQSYELEATVRERIGKGAARELRRQGRVPAVIYGDKKPPIAISLGFKDADKRLRAGGFLTTVATVVVGDEKVRVIPKDYHMDPVRDVLTHVDFLRIGDNTVVTVFVPVHAIKQEQSTGMKRGGALSIVHHEIELQVRADQIPDAIEVDITDLDIGDSVHIEDVVFAPGIKPVIHEKNFTVLAITAPVGFTEVAATPVA</sequence>
<dbReference type="NCBIfam" id="TIGR00731">
    <property type="entry name" value="bL25_bact_ctc"/>
    <property type="match status" value="1"/>
</dbReference>
<dbReference type="InterPro" id="IPR020057">
    <property type="entry name" value="Ribosomal_bL25_b-dom"/>
</dbReference>
<protein>
    <recommendedName>
        <fullName evidence="5">Large ribosomal subunit protein bL25</fullName>
    </recommendedName>
    <alternativeName>
        <fullName evidence="5">General stress protein CTC</fullName>
    </alternativeName>
</protein>
<dbReference type="GO" id="GO:0022625">
    <property type="term" value="C:cytosolic large ribosomal subunit"/>
    <property type="evidence" value="ECO:0007669"/>
    <property type="project" value="TreeGrafter"/>
</dbReference>
<dbReference type="HAMAP" id="MF_01334">
    <property type="entry name" value="Ribosomal_bL25_CTC"/>
    <property type="match status" value="1"/>
</dbReference>
<dbReference type="GO" id="GO:0006412">
    <property type="term" value="P:translation"/>
    <property type="evidence" value="ECO:0007669"/>
    <property type="project" value="UniProtKB-UniRule"/>
</dbReference>
<keyword evidence="4 5" id="KW-0687">Ribonucleoprotein</keyword>
<accession>A0A4Q9VHV3</accession>
<evidence type="ECO:0000259" key="6">
    <source>
        <dbReference type="Pfam" id="PF01386"/>
    </source>
</evidence>
<proteinExistence type="inferred from homology"/>
<dbReference type="SUPFAM" id="SSF50715">
    <property type="entry name" value="Ribosomal protein L25-like"/>
    <property type="match status" value="1"/>
</dbReference>
<reference evidence="8 9" key="1">
    <citation type="submission" date="2019-02" db="EMBL/GenBank/DDBJ databases">
        <title>Siculibacillus lacustris gen. nov., sp. nov., a new rosette-forming bacterium isolated from a freshwater crater lake (Lake St. Ana, Romania).</title>
        <authorList>
            <person name="Felfoldi T."/>
            <person name="Marton Z."/>
            <person name="Szabo A."/>
            <person name="Mentes A."/>
            <person name="Boka K."/>
            <person name="Marialigeti K."/>
            <person name="Mathe I."/>
            <person name="Koncz M."/>
            <person name="Schumann P."/>
            <person name="Toth E."/>
        </authorList>
    </citation>
    <scope>NUCLEOTIDE SEQUENCE [LARGE SCALE GENOMIC DNA]</scope>
    <source>
        <strain evidence="8 9">SA-279</strain>
    </source>
</reference>
<dbReference type="GO" id="GO:0008097">
    <property type="term" value="F:5S rRNA binding"/>
    <property type="evidence" value="ECO:0007669"/>
    <property type="project" value="InterPro"/>
</dbReference>
<feature type="domain" description="Large ribosomal subunit protein bL25 L25" evidence="6">
    <location>
        <begin position="8"/>
        <end position="95"/>
    </location>
</feature>
<name>A0A4Q9VHV3_9HYPH</name>
<dbReference type="Pfam" id="PF01386">
    <property type="entry name" value="Ribosomal_L25p"/>
    <property type="match status" value="1"/>
</dbReference>
<dbReference type="EMBL" id="SJFN01000031">
    <property type="protein sequence ID" value="TBW34747.1"/>
    <property type="molecule type" value="Genomic_DNA"/>
</dbReference>
<evidence type="ECO:0000256" key="3">
    <source>
        <dbReference type="ARBA" id="ARBA00022980"/>
    </source>
</evidence>
<evidence type="ECO:0000313" key="9">
    <source>
        <dbReference type="Proteomes" id="UP000292781"/>
    </source>
</evidence>
<keyword evidence="3 5" id="KW-0689">Ribosomal protein</keyword>
<dbReference type="OrthoDB" id="9806411at2"/>